<name>A0AAD9NH88_9ANNE</name>
<dbReference type="AlphaFoldDB" id="A0AAD9NH88"/>
<keyword evidence="2" id="KW-1185">Reference proteome</keyword>
<dbReference type="GO" id="GO:0003723">
    <property type="term" value="F:RNA binding"/>
    <property type="evidence" value="ECO:0007669"/>
    <property type="project" value="TreeGrafter"/>
</dbReference>
<dbReference type="Proteomes" id="UP001208570">
    <property type="component" value="Unassembled WGS sequence"/>
</dbReference>
<dbReference type="PANTHER" id="PTHR12311:SF7">
    <property type="entry name" value="ACTIVATOR OF BASAL TRANSCRIPTION 1"/>
    <property type="match status" value="1"/>
</dbReference>
<evidence type="ECO:0000313" key="1">
    <source>
        <dbReference type="EMBL" id="KAK2167079.1"/>
    </source>
</evidence>
<evidence type="ECO:0000313" key="2">
    <source>
        <dbReference type="Proteomes" id="UP001208570"/>
    </source>
</evidence>
<dbReference type="GO" id="GO:0000447">
    <property type="term" value="P:endonucleolytic cleavage in ITS1 to separate SSU-rRNA from 5.8S rRNA and LSU-rRNA from tricistronic rRNA transcript (SSU-rRNA, 5.8S rRNA, LSU-rRNA)"/>
    <property type="evidence" value="ECO:0007669"/>
    <property type="project" value="TreeGrafter"/>
</dbReference>
<proteinExistence type="predicted"/>
<sequence>MELSEDLREVRKKEVKSKCKKNRLRELKTGIIYLSRIPTLMNVKKIREIFSQYGDIGRIFLQPNESDLSCCSTHYTSSSVPSKSLLIEQFLNDLEDPKPDYALSIEDLRHFFGMLDALTFLPLNGVPEVMLYIDDNIPEGHSITSSSPPAMMAPLCPSAASLPSNVQTFPVE</sequence>
<dbReference type="GO" id="GO:0005730">
    <property type="term" value="C:nucleolus"/>
    <property type="evidence" value="ECO:0007669"/>
    <property type="project" value="TreeGrafter"/>
</dbReference>
<reference evidence="1" key="1">
    <citation type="journal article" date="2023" name="Mol. Biol. Evol.">
        <title>Third-Generation Sequencing Reveals the Adaptive Role of the Epigenome in Three Deep-Sea Polychaetes.</title>
        <authorList>
            <person name="Perez M."/>
            <person name="Aroh O."/>
            <person name="Sun Y."/>
            <person name="Lan Y."/>
            <person name="Juniper S.K."/>
            <person name="Young C.R."/>
            <person name="Angers B."/>
            <person name="Qian P.Y."/>
        </authorList>
    </citation>
    <scope>NUCLEOTIDE SEQUENCE</scope>
    <source>
        <strain evidence="1">P08H-3</strain>
    </source>
</reference>
<organism evidence="1 2">
    <name type="scientific">Paralvinella palmiformis</name>
    <dbReference type="NCBI Taxonomy" id="53620"/>
    <lineage>
        <taxon>Eukaryota</taxon>
        <taxon>Metazoa</taxon>
        <taxon>Spiralia</taxon>
        <taxon>Lophotrochozoa</taxon>
        <taxon>Annelida</taxon>
        <taxon>Polychaeta</taxon>
        <taxon>Sedentaria</taxon>
        <taxon>Canalipalpata</taxon>
        <taxon>Terebellida</taxon>
        <taxon>Terebelliformia</taxon>
        <taxon>Alvinellidae</taxon>
        <taxon>Paralvinella</taxon>
    </lineage>
</organism>
<dbReference type="GO" id="GO:0034462">
    <property type="term" value="P:small-subunit processome assembly"/>
    <property type="evidence" value="ECO:0007669"/>
    <property type="project" value="TreeGrafter"/>
</dbReference>
<accession>A0AAD9NH88</accession>
<comment type="caution">
    <text evidence="1">The sequence shown here is derived from an EMBL/GenBank/DDBJ whole genome shotgun (WGS) entry which is preliminary data.</text>
</comment>
<dbReference type="GO" id="GO:0000480">
    <property type="term" value="P:endonucleolytic cleavage in 5'-ETS of tricistronic rRNA transcript (SSU-rRNA, 5.8S rRNA, LSU-rRNA)"/>
    <property type="evidence" value="ECO:0007669"/>
    <property type="project" value="TreeGrafter"/>
</dbReference>
<protein>
    <recommendedName>
        <fullName evidence="3">RRM domain-containing protein</fullName>
    </recommendedName>
</protein>
<dbReference type="PANTHER" id="PTHR12311">
    <property type="entry name" value="ACTIVATOR OF BASAL TRANSCRIPTION 1"/>
    <property type="match status" value="1"/>
</dbReference>
<dbReference type="EMBL" id="JAODUP010000032">
    <property type="protein sequence ID" value="KAK2167079.1"/>
    <property type="molecule type" value="Genomic_DNA"/>
</dbReference>
<dbReference type="InterPro" id="IPR039119">
    <property type="entry name" value="ABT1/Esf2"/>
</dbReference>
<dbReference type="InterPro" id="IPR035979">
    <property type="entry name" value="RBD_domain_sf"/>
</dbReference>
<dbReference type="GO" id="GO:0000472">
    <property type="term" value="P:endonucleolytic cleavage to generate mature 5'-end of SSU-rRNA from (SSU-rRNA, 5.8S rRNA, LSU-rRNA)"/>
    <property type="evidence" value="ECO:0007669"/>
    <property type="project" value="TreeGrafter"/>
</dbReference>
<evidence type="ECO:0008006" key="3">
    <source>
        <dbReference type="Google" id="ProtNLM"/>
    </source>
</evidence>
<dbReference type="SUPFAM" id="SSF54928">
    <property type="entry name" value="RNA-binding domain, RBD"/>
    <property type="match status" value="1"/>
</dbReference>
<gene>
    <name evidence="1" type="ORF">LSH36_32g13030</name>
</gene>